<dbReference type="InterPro" id="IPR059179">
    <property type="entry name" value="MLKL-like_MCAfunc"/>
</dbReference>
<comment type="caution">
    <text evidence="1">The sequence shown here is derived from an EMBL/GenBank/DDBJ whole genome shotgun (WGS) entry which is preliminary data.</text>
</comment>
<organism evidence="1 2">
    <name type="scientific">Rhizoctonia solani AG-3 Rhs1AP</name>
    <dbReference type="NCBI Taxonomy" id="1086054"/>
    <lineage>
        <taxon>Eukaryota</taxon>
        <taxon>Fungi</taxon>
        <taxon>Dikarya</taxon>
        <taxon>Basidiomycota</taxon>
        <taxon>Agaricomycotina</taxon>
        <taxon>Agaricomycetes</taxon>
        <taxon>Cantharellales</taxon>
        <taxon>Ceratobasidiaceae</taxon>
        <taxon>Rhizoctonia</taxon>
    </lineage>
</organism>
<reference evidence="2" key="1">
    <citation type="journal article" date="2014" name="Genome Announc.">
        <title>Draft genome sequence of the plant-pathogenic soil fungus Rhizoctonia solani anastomosis group 3 strain Rhs1AP.</title>
        <authorList>
            <person name="Cubeta M.A."/>
            <person name="Thomas E."/>
            <person name="Dean R.A."/>
            <person name="Jabaji S."/>
            <person name="Neate S.M."/>
            <person name="Tavantzis S."/>
            <person name="Toda T."/>
            <person name="Vilgalys R."/>
            <person name="Bharathan N."/>
            <person name="Fedorova-Abrams N."/>
            <person name="Pakala S.B."/>
            <person name="Pakala S.M."/>
            <person name="Zafar N."/>
            <person name="Joardar V."/>
            <person name="Losada L."/>
            <person name="Nierman W.C."/>
        </authorList>
    </citation>
    <scope>NUCLEOTIDE SEQUENCE [LARGE SCALE GENOMIC DNA]</scope>
    <source>
        <strain evidence="2">AG-3</strain>
    </source>
</reference>
<dbReference type="EMBL" id="JATN01000321">
    <property type="protein sequence ID" value="EUC58841.1"/>
    <property type="molecule type" value="Genomic_DNA"/>
</dbReference>
<name>A0A0A1UKA8_9AGAM</name>
<evidence type="ECO:0000313" key="2">
    <source>
        <dbReference type="Proteomes" id="UP000030108"/>
    </source>
</evidence>
<dbReference type="InterPro" id="IPR036537">
    <property type="entry name" value="Adaptor_Cbl_N_dom_sf"/>
</dbReference>
<dbReference type="GO" id="GO:0007166">
    <property type="term" value="P:cell surface receptor signaling pathway"/>
    <property type="evidence" value="ECO:0007669"/>
    <property type="project" value="InterPro"/>
</dbReference>
<dbReference type="Proteomes" id="UP000030108">
    <property type="component" value="Unassembled WGS sequence"/>
</dbReference>
<sequence length="462" mass="51814">MPTTRRRTDPKRVIRKGNLRNAADLALSQVSKLVNLPVAQDVVRHIHQITIALKAPKTNDLSAKELADHVTGLLDVLDAVIPHLDDVAELDALYDRLQTARAELESIQASEYTTKLASQTRIREQITELKEEISRTVTDLTLRLLVETLAMGTTDRERTRKDLACTRKGLARTHKATMRTHQTVARHRVALRRAERCIAISNQHIQELGRICQNLQRQGSVSDIPMRPTPGKSNLRNGALLALSQTAKHVNLPLVQDVARHIQRITLVLKPSIFQAPKVNDLNARELSSHVAKLLDTLDAVLPCLESADDLEQIYNRLQDIYAELEGIRDSQYVAKLASQTRIQERIAQFREEISQTMVDLTIGLLVVTLVNNMQDRERTQNAFMRIHQDVARQQGALVCAEQRIQALEHLCAASKLQGGATSTWHIDGHNITCCVSARNGCYFFLHFVLTLGDSLLSEGRV</sequence>
<gene>
    <name evidence="1" type="ORF">RSOL_281080</name>
</gene>
<proteinExistence type="predicted"/>
<evidence type="ECO:0000313" key="1">
    <source>
        <dbReference type="EMBL" id="EUC58841.1"/>
    </source>
</evidence>
<dbReference type="Gene3D" id="1.20.930.20">
    <property type="entry name" value="Adaptor protein Cbl, N-terminal domain"/>
    <property type="match status" value="1"/>
</dbReference>
<protein>
    <submittedName>
        <fullName evidence="1">Uncharacterized protein</fullName>
    </submittedName>
</protein>
<dbReference type="AlphaFoldDB" id="A0A0A1UKA8"/>
<dbReference type="CDD" id="cd21037">
    <property type="entry name" value="MLKL_NTD"/>
    <property type="match status" value="2"/>
</dbReference>
<accession>A0A0A1UKA8</accession>